<protein>
    <submittedName>
        <fullName evidence="1">Acyltransferase</fullName>
    </submittedName>
</protein>
<dbReference type="EMBL" id="JAHBAY010000006">
    <property type="protein sequence ID" value="MBT0770626.1"/>
    <property type="molecule type" value="Genomic_DNA"/>
</dbReference>
<dbReference type="SUPFAM" id="SSF51161">
    <property type="entry name" value="Trimeric LpxA-like enzymes"/>
    <property type="match status" value="1"/>
</dbReference>
<dbReference type="PANTHER" id="PTHR23416:SF78">
    <property type="entry name" value="LIPOPOLYSACCHARIDE BIOSYNTHESIS O-ACETYL TRANSFERASE WBBJ-RELATED"/>
    <property type="match status" value="1"/>
</dbReference>
<evidence type="ECO:0000313" key="1">
    <source>
        <dbReference type="EMBL" id="MBT0770626.1"/>
    </source>
</evidence>
<sequence>MEHSRVVEQLRFDVRGEGHDVQISPSAQLKGQIKVRDDAGPCTVRIGDGVTGKWNIDVSGGATVEIGAGTTCETTLVVARGSDVLIGSDCMFSFSVEIRTTDTHAIYDIDSGSRVNPDKPIVIGDHVWLGKQAIVLKGASIGSGSVAGARAIVSGTVPPLSVAAGVPARVVRSNVVWTRRIGKGRLALDEKAMSVVDSVRTSA</sequence>
<dbReference type="GO" id="GO:0016746">
    <property type="term" value="F:acyltransferase activity"/>
    <property type="evidence" value="ECO:0007669"/>
    <property type="project" value="UniProtKB-KW"/>
</dbReference>
<keyword evidence="1" id="KW-0012">Acyltransferase</keyword>
<organism evidence="1 2">
    <name type="scientific">Kineosporia corallincola</name>
    <dbReference type="NCBI Taxonomy" id="2835133"/>
    <lineage>
        <taxon>Bacteria</taxon>
        <taxon>Bacillati</taxon>
        <taxon>Actinomycetota</taxon>
        <taxon>Actinomycetes</taxon>
        <taxon>Kineosporiales</taxon>
        <taxon>Kineosporiaceae</taxon>
        <taxon>Kineosporia</taxon>
    </lineage>
</organism>
<dbReference type="Gene3D" id="2.160.10.10">
    <property type="entry name" value="Hexapeptide repeat proteins"/>
    <property type="match status" value="1"/>
</dbReference>
<dbReference type="PANTHER" id="PTHR23416">
    <property type="entry name" value="SIALIC ACID SYNTHASE-RELATED"/>
    <property type="match status" value="1"/>
</dbReference>
<keyword evidence="1" id="KW-0808">Transferase</keyword>
<gene>
    <name evidence="1" type="ORF">KIH74_16910</name>
</gene>
<reference evidence="1 2" key="1">
    <citation type="submission" date="2021-05" db="EMBL/GenBank/DDBJ databases">
        <title>Kineosporia and Streptomyces sp. nov. two new marine actinobacteria isolated from Coral.</title>
        <authorList>
            <person name="Buangrab K."/>
            <person name="Sutthacheep M."/>
            <person name="Yeemin T."/>
            <person name="Harunari E."/>
            <person name="Igarashi Y."/>
            <person name="Kanchanasin P."/>
            <person name="Tanasupawat S."/>
            <person name="Phongsopitanun W."/>
        </authorList>
    </citation>
    <scope>NUCLEOTIDE SEQUENCE [LARGE SCALE GENOMIC DNA]</scope>
    <source>
        <strain evidence="1 2">J2-2</strain>
    </source>
</reference>
<dbReference type="InterPro" id="IPR051159">
    <property type="entry name" value="Hexapeptide_acetyltransf"/>
</dbReference>
<name>A0ABS5THQ7_9ACTN</name>
<dbReference type="InterPro" id="IPR011004">
    <property type="entry name" value="Trimer_LpxA-like_sf"/>
</dbReference>
<keyword evidence="2" id="KW-1185">Reference proteome</keyword>
<proteinExistence type="predicted"/>
<accession>A0ABS5THQ7</accession>
<comment type="caution">
    <text evidence="1">The sequence shown here is derived from an EMBL/GenBank/DDBJ whole genome shotgun (WGS) entry which is preliminary data.</text>
</comment>
<dbReference type="CDD" id="cd04647">
    <property type="entry name" value="LbH_MAT_like"/>
    <property type="match status" value="1"/>
</dbReference>
<dbReference type="RefSeq" id="WP_214156911.1">
    <property type="nucleotide sequence ID" value="NZ_JAHBAY010000006.1"/>
</dbReference>
<evidence type="ECO:0000313" key="2">
    <source>
        <dbReference type="Proteomes" id="UP001197247"/>
    </source>
</evidence>
<dbReference type="Proteomes" id="UP001197247">
    <property type="component" value="Unassembled WGS sequence"/>
</dbReference>